<dbReference type="SMART" id="SM01092">
    <property type="entry name" value="CO_deh_flav_C"/>
    <property type="match status" value="1"/>
</dbReference>
<feature type="domain" description="FAD-binding PCMH-type" evidence="4">
    <location>
        <begin position="1"/>
        <end position="173"/>
    </location>
</feature>
<reference key="2">
    <citation type="submission" date="2011-03" db="EMBL/GenBank/DDBJ databases">
        <title>Complete genome sequence of the thermoacidophilic crenarchaeon Thermoproteus uzoniensis 768-20.</title>
        <authorList>
            <person name="Mardanov A.V."/>
            <person name="Gumerov V.M."/>
            <person name="Beletsky A.V."/>
            <person name="Prokofeva M.I."/>
            <person name="Bonch-Osmolovskaya E.A."/>
            <person name="Ravin N.V."/>
            <person name="Skryabin K.G."/>
        </authorList>
    </citation>
    <scope>NUCLEOTIDE SEQUENCE</scope>
    <source>
        <strain>768-20</strain>
    </source>
</reference>
<keyword evidence="3" id="KW-0560">Oxidoreductase</keyword>
<evidence type="ECO:0000256" key="1">
    <source>
        <dbReference type="ARBA" id="ARBA00022630"/>
    </source>
</evidence>
<dbReference type="OrthoDB" id="19205at2157"/>
<gene>
    <name evidence="5" type="ordered locus">TUZN_0838</name>
</gene>
<dbReference type="Gene3D" id="3.30.43.10">
    <property type="entry name" value="Uridine Diphospho-n-acetylenolpyruvylglucosamine Reductase, domain 2"/>
    <property type="match status" value="1"/>
</dbReference>
<keyword evidence="6" id="KW-1185">Reference proteome</keyword>
<name>F2L5F3_THEU7</name>
<dbReference type="EMBL" id="CP002590">
    <property type="protein sequence ID" value="AEA12324.1"/>
    <property type="molecule type" value="Genomic_DNA"/>
</dbReference>
<dbReference type="InterPro" id="IPR053586">
    <property type="entry name" value="Glyceraldehyde_DH_medium"/>
</dbReference>
<dbReference type="Gene3D" id="3.30.465.10">
    <property type="match status" value="1"/>
</dbReference>
<accession>F2L5F3</accession>
<dbReference type="FunFam" id="3.30.465.10:FF:000017">
    <property type="entry name" value="Xanthine dehydrogenase, FAD binding subunit"/>
    <property type="match status" value="1"/>
</dbReference>
<dbReference type="InterPro" id="IPR005107">
    <property type="entry name" value="CO_DH_flav_C"/>
</dbReference>
<dbReference type="InterPro" id="IPR016167">
    <property type="entry name" value="FAD-bd_PCMH_sub1"/>
</dbReference>
<dbReference type="Pfam" id="PF03450">
    <property type="entry name" value="CO_deh_flav_C"/>
    <property type="match status" value="1"/>
</dbReference>
<dbReference type="InterPro" id="IPR002346">
    <property type="entry name" value="Mopterin_DH_FAD-bd"/>
</dbReference>
<reference evidence="5 6" key="1">
    <citation type="journal article" date="2011" name="J. Bacteriol.">
        <title>Complete genome sequence of the thermoacidophilic crenarchaeon Thermoproteus uzoniensis 768-20.</title>
        <authorList>
            <person name="Mardanov A.V."/>
            <person name="Gumerov V.M."/>
            <person name="Beletsky A.V."/>
            <person name="Prokofeva M.I."/>
            <person name="Bonch-Osmolovskaya E.A."/>
            <person name="Ravin N.V."/>
            <person name="Skryabin K.G."/>
        </authorList>
    </citation>
    <scope>NUCLEOTIDE SEQUENCE [LARGE SCALE GENOMIC DNA]</scope>
    <source>
        <strain evidence="5 6">768-20</strain>
    </source>
</reference>
<dbReference type="InterPro" id="IPR016169">
    <property type="entry name" value="FAD-bd_PCMH_sub2"/>
</dbReference>
<dbReference type="InterPro" id="IPR051312">
    <property type="entry name" value="Diverse_Substr_Oxidored"/>
</dbReference>
<dbReference type="RefSeq" id="WP_013679660.1">
    <property type="nucleotide sequence ID" value="NC_015315.1"/>
</dbReference>
<dbReference type="PROSITE" id="PS51387">
    <property type="entry name" value="FAD_PCMH"/>
    <property type="match status" value="1"/>
</dbReference>
<proteinExistence type="predicted"/>
<dbReference type="InterPro" id="IPR036683">
    <property type="entry name" value="CO_DH_flav_C_dom_sf"/>
</dbReference>
<keyword evidence="1" id="KW-0285">Flavoprotein</keyword>
<organism evidence="5 6">
    <name type="scientific">Thermoproteus uzoniensis (strain 768-20)</name>
    <dbReference type="NCBI Taxonomy" id="999630"/>
    <lineage>
        <taxon>Archaea</taxon>
        <taxon>Thermoproteota</taxon>
        <taxon>Thermoprotei</taxon>
        <taxon>Thermoproteales</taxon>
        <taxon>Thermoproteaceae</taxon>
        <taxon>Thermoproteus</taxon>
    </lineage>
</organism>
<dbReference type="PANTHER" id="PTHR42659:SF2">
    <property type="entry name" value="XANTHINE DEHYDROGENASE SUBUNIT C-RELATED"/>
    <property type="match status" value="1"/>
</dbReference>
<sequence length="279" mass="29376">MIPPPFDYVRASSIDEAVKALSEDPNAKVLAGGQSLIPLLKLRAVAPSKLVDIGRLKELRYVRQAGDGLAIGALATHAELERWSGPCGVLPEAARQIGDPQIRSVGTIGGSLAHADPAADWPAVVLALDAVVKARGPSGVREIPAEEFFQGPYSTALQQGEIVVEISIPRCPPKASYVKIARAYNDFAIAGVAAAVWVKDGAVEDVRLAATGVGLKPVRLKKAEEAVRGRKISGDLLTEVAEAASKEVEPVSDVRASAEYRRAMAGVAARRAVRRALGL</sequence>
<dbReference type="NCBIfam" id="NF041019">
    <property type="entry name" value="glyceraldDH_beta"/>
    <property type="match status" value="1"/>
</dbReference>
<evidence type="ECO:0000256" key="2">
    <source>
        <dbReference type="ARBA" id="ARBA00022827"/>
    </source>
</evidence>
<evidence type="ECO:0000256" key="3">
    <source>
        <dbReference type="ARBA" id="ARBA00023002"/>
    </source>
</evidence>
<dbReference type="AlphaFoldDB" id="F2L5F3"/>
<dbReference type="KEGG" id="tuz:TUZN_0838"/>
<dbReference type="SUPFAM" id="SSF56176">
    <property type="entry name" value="FAD-binding/transporter-associated domain-like"/>
    <property type="match status" value="1"/>
</dbReference>
<evidence type="ECO:0000313" key="6">
    <source>
        <dbReference type="Proteomes" id="UP000008138"/>
    </source>
</evidence>
<dbReference type="Proteomes" id="UP000008138">
    <property type="component" value="Chromosome"/>
</dbReference>
<evidence type="ECO:0000259" key="4">
    <source>
        <dbReference type="PROSITE" id="PS51387"/>
    </source>
</evidence>
<dbReference type="GeneID" id="10360373"/>
<dbReference type="HOGENOM" id="CLU_058050_3_0_2"/>
<dbReference type="InterPro" id="IPR016166">
    <property type="entry name" value="FAD-bd_PCMH"/>
</dbReference>
<evidence type="ECO:0000313" key="5">
    <source>
        <dbReference type="EMBL" id="AEA12324.1"/>
    </source>
</evidence>
<dbReference type="Pfam" id="PF00941">
    <property type="entry name" value="FAD_binding_5"/>
    <property type="match status" value="1"/>
</dbReference>
<protein>
    <submittedName>
        <fullName evidence="5">Carbon monoxide dehydrogenase or xanthine dehydrogenase, medium chain</fullName>
    </submittedName>
</protein>
<dbReference type="Gene3D" id="3.30.390.50">
    <property type="entry name" value="CO dehydrogenase flavoprotein, C-terminal domain"/>
    <property type="match status" value="1"/>
</dbReference>
<dbReference type="SUPFAM" id="SSF55447">
    <property type="entry name" value="CO dehydrogenase flavoprotein C-terminal domain-like"/>
    <property type="match status" value="1"/>
</dbReference>
<dbReference type="GO" id="GO:0016491">
    <property type="term" value="F:oxidoreductase activity"/>
    <property type="evidence" value="ECO:0007669"/>
    <property type="project" value="UniProtKB-KW"/>
</dbReference>
<keyword evidence="2" id="KW-0274">FAD</keyword>
<dbReference type="eggNOG" id="arCOG01926">
    <property type="taxonomic scope" value="Archaea"/>
</dbReference>
<dbReference type="InterPro" id="IPR036318">
    <property type="entry name" value="FAD-bd_PCMH-like_sf"/>
</dbReference>
<dbReference type="GO" id="GO:0071949">
    <property type="term" value="F:FAD binding"/>
    <property type="evidence" value="ECO:0007669"/>
    <property type="project" value="InterPro"/>
</dbReference>
<dbReference type="STRING" id="999630.TUZN_0838"/>
<dbReference type="PANTHER" id="PTHR42659">
    <property type="entry name" value="XANTHINE DEHYDROGENASE SUBUNIT C-RELATED"/>
    <property type="match status" value="1"/>
</dbReference>